<sequence>MLELKVLWSLLADVPVTDGGPDADCIEAAFLHFTPGTPRQDIWHWFESQNPQFLVGEVQAGLWRN</sequence>
<protein>
    <submittedName>
        <fullName evidence="1">Uncharacterized protein</fullName>
    </submittedName>
</protein>
<dbReference type="AlphaFoldDB" id="A0A119HFE0"/>
<evidence type="ECO:0000313" key="1">
    <source>
        <dbReference type="EMBL" id="KWA83791.1"/>
    </source>
</evidence>
<dbReference type="Proteomes" id="UP000060630">
    <property type="component" value="Unassembled WGS sequence"/>
</dbReference>
<dbReference type="EMBL" id="LPHD01000049">
    <property type="protein sequence ID" value="KWA83791.1"/>
    <property type="molecule type" value="Genomic_DNA"/>
</dbReference>
<organism evidence="1 2">
    <name type="scientific">Burkholderia ubonensis</name>
    <dbReference type="NCBI Taxonomy" id="101571"/>
    <lineage>
        <taxon>Bacteria</taxon>
        <taxon>Pseudomonadati</taxon>
        <taxon>Pseudomonadota</taxon>
        <taxon>Betaproteobacteria</taxon>
        <taxon>Burkholderiales</taxon>
        <taxon>Burkholderiaceae</taxon>
        <taxon>Burkholderia</taxon>
        <taxon>Burkholderia cepacia complex</taxon>
    </lineage>
</organism>
<proteinExistence type="predicted"/>
<accession>A0A119HFE0</accession>
<gene>
    <name evidence="1" type="ORF">WL29_20725</name>
</gene>
<comment type="caution">
    <text evidence="1">The sequence shown here is derived from an EMBL/GenBank/DDBJ whole genome shotgun (WGS) entry which is preliminary data.</text>
</comment>
<evidence type="ECO:0000313" key="2">
    <source>
        <dbReference type="Proteomes" id="UP000060630"/>
    </source>
</evidence>
<name>A0A119HFE0_9BURK</name>
<reference evidence="1 2" key="1">
    <citation type="submission" date="2015-11" db="EMBL/GenBank/DDBJ databases">
        <title>Expanding the genomic diversity of Burkholderia species for the development of highly accurate diagnostics.</title>
        <authorList>
            <person name="Sahl J."/>
            <person name="Keim P."/>
            <person name="Wagner D."/>
        </authorList>
    </citation>
    <scope>NUCLEOTIDE SEQUENCE [LARGE SCALE GENOMIC DNA]</scope>
    <source>
        <strain evidence="1 2">MSMB2087WGS</strain>
    </source>
</reference>